<protein>
    <recommendedName>
        <fullName evidence="1">DUF1540 domain-containing protein</fullName>
    </recommendedName>
</protein>
<gene>
    <name evidence="2" type="ORF">SAMN05421578_10728</name>
</gene>
<evidence type="ECO:0000313" key="2">
    <source>
        <dbReference type="EMBL" id="SIR10367.1"/>
    </source>
</evidence>
<dbReference type="Proteomes" id="UP000186666">
    <property type="component" value="Unassembled WGS sequence"/>
</dbReference>
<dbReference type="EMBL" id="FTNK01000007">
    <property type="protein sequence ID" value="SIR10367.1"/>
    <property type="molecule type" value="Genomic_DNA"/>
</dbReference>
<sequence>MGYFLHYAINLQLHIRISAYGVGDNGEEVILMINEPKTLVKCSVSNCHFWGEANLCQAEKIVIEIDAHASRNLNEEFGEEHFNNHQDNARTSSSTCCLTFKPK</sequence>
<comment type="caution">
    <text evidence="2">The sequence shown here is derived from an EMBL/GenBank/DDBJ whole genome shotgun (WGS) entry which is preliminary data.</text>
</comment>
<proteinExistence type="predicted"/>
<name>A0ABY1K0Y5_9BACL</name>
<dbReference type="Pfam" id="PF07561">
    <property type="entry name" value="DUF1540"/>
    <property type="match status" value="1"/>
</dbReference>
<accession>A0ABY1K0Y5</accession>
<feature type="domain" description="DUF1540" evidence="1">
    <location>
        <begin position="40"/>
        <end position="100"/>
    </location>
</feature>
<organism evidence="2 3">
    <name type="scientific">Paenibacillus macquariensis</name>
    <dbReference type="NCBI Taxonomy" id="948756"/>
    <lineage>
        <taxon>Bacteria</taxon>
        <taxon>Bacillati</taxon>
        <taxon>Bacillota</taxon>
        <taxon>Bacilli</taxon>
        <taxon>Bacillales</taxon>
        <taxon>Paenibacillaceae</taxon>
        <taxon>Paenibacillus</taxon>
    </lineage>
</organism>
<evidence type="ECO:0000313" key="3">
    <source>
        <dbReference type="Proteomes" id="UP000186666"/>
    </source>
</evidence>
<reference evidence="2 3" key="1">
    <citation type="submission" date="2017-01" db="EMBL/GenBank/DDBJ databases">
        <authorList>
            <person name="Varghese N."/>
            <person name="Submissions S."/>
        </authorList>
    </citation>
    <scope>NUCLEOTIDE SEQUENCE [LARGE SCALE GENOMIC DNA]</scope>
    <source>
        <strain evidence="2 3">ATCC 23464</strain>
    </source>
</reference>
<dbReference type="InterPro" id="IPR011437">
    <property type="entry name" value="DUF1540"/>
</dbReference>
<keyword evidence="3" id="KW-1185">Reference proteome</keyword>
<evidence type="ECO:0000259" key="1">
    <source>
        <dbReference type="Pfam" id="PF07561"/>
    </source>
</evidence>